<name>A0A1R3GRZ6_9ROSI</name>
<evidence type="ECO:0000256" key="3">
    <source>
        <dbReference type="ARBA" id="ARBA00023163"/>
    </source>
</evidence>
<dbReference type="PANTHER" id="PTHR10126">
    <property type="entry name" value="TATA-BOX BINDING PROTEIN"/>
    <property type="match status" value="1"/>
</dbReference>
<evidence type="ECO:0000256" key="1">
    <source>
        <dbReference type="ARBA" id="ARBA00005560"/>
    </source>
</evidence>
<proteinExistence type="inferred from homology"/>
<sequence>MGEEVTAYCENPKPVPILQNVVSTLNLGCPLDLKATALKASPNLTKSVQDSKRAAKRYARIVQKLGFNVVLKDFKIQNMVASVALSAPVKVVELSHSDHFMFITYEPEIFPGLIYRMRRPNITILVFPSGKGKLLITGAKVRQEIDQAFDNIFPLLLSFARHDNPDPFSSDS</sequence>
<dbReference type="InterPro" id="IPR012295">
    <property type="entry name" value="TBP_dom_sf"/>
</dbReference>
<keyword evidence="5" id="KW-1185">Reference proteome</keyword>
<dbReference type="STRING" id="93759.A0A1R3GRZ6"/>
<dbReference type="GO" id="GO:0006352">
    <property type="term" value="P:DNA-templated transcription initiation"/>
    <property type="evidence" value="ECO:0007669"/>
    <property type="project" value="InterPro"/>
</dbReference>
<gene>
    <name evidence="4" type="ORF">COLO4_33701</name>
</gene>
<evidence type="ECO:0000256" key="2">
    <source>
        <dbReference type="ARBA" id="ARBA00023125"/>
    </source>
</evidence>
<evidence type="ECO:0000313" key="5">
    <source>
        <dbReference type="Proteomes" id="UP000187203"/>
    </source>
</evidence>
<dbReference type="GO" id="GO:0003677">
    <property type="term" value="F:DNA binding"/>
    <property type="evidence" value="ECO:0007669"/>
    <property type="project" value="UniProtKB-KW"/>
</dbReference>
<dbReference type="Pfam" id="PF00352">
    <property type="entry name" value="TBP"/>
    <property type="match status" value="1"/>
</dbReference>
<reference evidence="5" key="1">
    <citation type="submission" date="2013-09" db="EMBL/GenBank/DDBJ databases">
        <title>Corchorus olitorius genome sequencing.</title>
        <authorList>
            <person name="Alam M."/>
            <person name="Haque M.S."/>
            <person name="Islam M.S."/>
            <person name="Emdad E.M."/>
            <person name="Islam M.M."/>
            <person name="Ahmed B."/>
            <person name="Halim A."/>
            <person name="Hossen Q.M.M."/>
            <person name="Hossain M.Z."/>
            <person name="Ahmed R."/>
            <person name="Khan M.M."/>
            <person name="Islam R."/>
            <person name="Rashid M.M."/>
            <person name="Khan S.A."/>
            <person name="Rahman M.S."/>
            <person name="Alam M."/>
            <person name="Yahiya A.S."/>
            <person name="Khan M.S."/>
            <person name="Azam M.S."/>
            <person name="Haque T."/>
            <person name="Lashkar M.Z.H."/>
            <person name="Akhand A.I."/>
            <person name="Morshed G."/>
            <person name="Roy S."/>
            <person name="Uddin K.S."/>
            <person name="Rabeya T."/>
            <person name="Hossain A.S."/>
            <person name="Chowdhury A."/>
            <person name="Snigdha A.R."/>
            <person name="Mortoza M.S."/>
            <person name="Matin S.A."/>
            <person name="Hoque S.M.E."/>
            <person name="Islam M.K."/>
            <person name="Roy D.K."/>
            <person name="Haider R."/>
            <person name="Moosa M.M."/>
            <person name="Elias S.M."/>
            <person name="Hasan A.M."/>
            <person name="Jahan S."/>
            <person name="Shafiuddin M."/>
            <person name="Mahmood N."/>
            <person name="Shommy N.S."/>
        </authorList>
    </citation>
    <scope>NUCLEOTIDE SEQUENCE [LARGE SCALE GENOMIC DNA]</scope>
    <source>
        <strain evidence="5">cv. O-4</strain>
    </source>
</reference>
<comment type="similarity">
    <text evidence="1">Belongs to the TBP family.</text>
</comment>
<dbReference type="Gene3D" id="3.30.310.10">
    <property type="entry name" value="TATA-Binding Protein"/>
    <property type="match status" value="2"/>
</dbReference>
<comment type="caution">
    <text evidence="4">The sequence shown here is derived from an EMBL/GenBank/DDBJ whole genome shotgun (WGS) entry which is preliminary data.</text>
</comment>
<dbReference type="AlphaFoldDB" id="A0A1R3GRZ6"/>
<dbReference type="InterPro" id="IPR000814">
    <property type="entry name" value="TBP"/>
</dbReference>
<protein>
    <submittedName>
        <fullName evidence="4">TATA-box binding protein</fullName>
    </submittedName>
</protein>
<dbReference type="SUPFAM" id="SSF55945">
    <property type="entry name" value="TATA-box binding protein-like"/>
    <property type="match status" value="2"/>
</dbReference>
<keyword evidence="2" id="KW-0238">DNA-binding</keyword>
<accession>A0A1R3GRZ6</accession>
<dbReference type="Proteomes" id="UP000187203">
    <property type="component" value="Unassembled WGS sequence"/>
</dbReference>
<dbReference type="OrthoDB" id="2127950at2759"/>
<evidence type="ECO:0000313" key="4">
    <source>
        <dbReference type="EMBL" id="OMO60885.1"/>
    </source>
</evidence>
<organism evidence="4 5">
    <name type="scientific">Corchorus olitorius</name>
    <dbReference type="NCBI Taxonomy" id="93759"/>
    <lineage>
        <taxon>Eukaryota</taxon>
        <taxon>Viridiplantae</taxon>
        <taxon>Streptophyta</taxon>
        <taxon>Embryophyta</taxon>
        <taxon>Tracheophyta</taxon>
        <taxon>Spermatophyta</taxon>
        <taxon>Magnoliopsida</taxon>
        <taxon>eudicotyledons</taxon>
        <taxon>Gunneridae</taxon>
        <taxon>Pentapetalae</taxon>
        <taxon>rosids</taxon>
        <taxon>malvids</taxon>
        <taxon>Malvales</taxon>
        <taxon>Malvaceae</taxon>
        <taxon>Grewioideae</taxon>
        <taxon>Apeibeae</taxon>
        <taxon>Corchorus</taxon>
    </lineage>
</organism>
<keyword evidence="3" id="KW-0804">Transcription</keyword>
<dbReference type="EMBL" id="AWUE01021809">
    <property type="protein sequence ID" value="OMO60885.1"/>
    <property type="molecule type" value="Genomic_DNA"/>
</dbReference>